<keyword evidence="2" id="KW-0719">Serine esterase</keyword>
<sequence length="581" mass="66398">MARFGLLVLPVAALVLSAYGNNAAKQRTAPVKLPEFTVRGFQEEYEGVNANVYLGIPYATPPVGDLRLEKPVPLGTSEKTIDALEYSPTCYQQENYAPEVPHSEDCLKINIITPTTPPPPEGFPVLFWIHGGGYMYGGNRLYGYRPYIRDYTSRDVIYVNFQYRIAFYGFFTTNTTANPGNLGLWDQSEALKFVKRNIKAFGGNPNQITVGGHSAGAGSTNNLVLSPITRDLFINSIQQSGDSFGAWNLRPDLVEFSKTVAKDIGCTQFNDVELKKCLKKKADPVLEKLKNYPYAPADLAVCNWSPILDAEFFGGKTVLELIAEAPVKPVIYIIDSGEGLLFTLKTNNLIGSVFTYNYGQWPQLAHRYTRENFEHDLRKLVAKEERVPKDKVEAFVNDVLINYLDANYDGKEDVYYWRRFTDVISYILFEVPIIENIRARLPYGWNNQYVLLWDYLREEDIYNVRYRAAAHGYEYPWISETSIYYDISLPFTDYENELIQTWAENIATFVKTGKPKSDWPAVTDNEHVPYLGFMQDQVEVGSTFFDHIKYWEDALVKYNVLWNSINKEPYLKPVKIVKTEL</sequence>
<evidence type="ECO:0000313" key="7">
    <source>
        <dbReference type="WBParaSite" id="Pan_g3014.t1"/>
    </source>
</evidence>
<name>A0A7E4VUU2_PANRE</name>
<evidence type="ECO:0000259" key="5">
    <source>
        <dbReference type="Pfam" id="PF00135"/>
    </source>
</evidence>
<dbReference type="WBParaSite" id="Pan_g3014.t1">
    <property type="protein sequence ID" value="Pan_g3014.t1"/>
    <property type="gene ID" value="Pan_g3014"/>
</dbReference>
<keyword evidence="3 4" id="KW-0378">Hydrolase</keyword>
<dbReference type="AlphaFoldDB" id="A0A7E4VUU2"/>
<dbReference type="InterPro" id="IPR029058">
    <property type="entry name" value="AB_hydrolase_fold"/>
</dbReference>
<dbReference type="Proteomes" id="UP000492821">
    <property type="component" value="Unassembled WGS sequence"/>
</dbReference>
<dbReference type="SUPFAM" id="SSF53474">
    <property type="entry name" value="alpha/beta-Hydrolases"/>
    <property type="match status" value="1"/>
</dbReference>
<dbReference type="Gene3D" id="3.40.50.1820">
    <property type="entry name" value="alpha/beta hydrolase"/>
    <property type="match status" value="1"/>
</dbReference>
<keyword evidence="6" id="KW-1185">Reference proteome</keyword>
<dbReference type="InterPro" id="IPR002018">
    <property type="entry name" value="CarbesteraseB"/>
</dbReference>
<evidence type="ECO:0000313" key="6">
    <source>
        <dbReference type="Proteomes" id="UP000492821"/>
    </source>
</evidence>
<protein>
    <recommendedName>
        <fullName evidence="4">Carboxylic ester hydrolase</fullName>
        <ecNumber evidence="4">3.1.1.-</ecNumber>
    </recommendedName>
</protein>
<comment type="similarity">
    <text evidence="1 4">Belongs to the type-B carboxylesterase/lipase family.</text>
</comment>
<reference evidence="7" key="2">
    <citation type="submission" date="2020-10" db="UniProtKB">
        <authorList>
            <consortium name="WormBaseParasite"/>
        </authorList>
    </citation>
    <scope>IDENTIFICATION</scope>
</reference>
<dbReference type="GO" id="GO:0052689">
    <property type="term" value="F:carboxylic ester hydrolase activity"/>
    <property type="evidence" value="ECO:0007669"/>
    <property type="project" value="UniProtKB-KW"/>
</dbReference>
<dbReference type="EC" id="3.1.1.-" evidence="4"/>
<dbReference type="PANTHER" id="PTHR11559">
    <property type="entry name" value="CARBOXYLESTERASE"/>
    <property type="match status" value="1"/>
</dbReference>
<evidence type="ECO:0000256" key="3">
    <source>
        <dbReference type="ARBA" id="ARBA00022801"/>
    </source>
</evidence>
<dbReference type="InterPro" id="IPR019826">
    <property type="entry name" value="Carboxylesterase_B_AS"/>
</dbReference>
<evidence type="ECO:0000256" key="1">
    <source>
        <dbReference type="ARBA" id="ARBA00005964"/>
    </source>
</evidence>
<feature type="signal peptide" evidence="4">
    <location>
        <begin position="1"/>
        <end position="20"/>
    </location>
</feature>
<accession>A0A7E4VUU2</accession>
<reference evidence="6" key="1">
    <citation type="journal article" date="2013" name="Genetics">
        <title>The draft genome and transcriptome of Panagrellus redivivus are shaped by the harsh demands of a free-living lifestyle.</title>
        <authorList>
            <person name="Srinivasan J."/>
            <person name="Dillman A.R."/>
            <person name="Macchietto M.G."/>
            <person name="Heikkinen L."/>
            <person name="Lakso M."/>
            <person name="Fracchia K.M."/>
            <person name="Antoshechkin I."/>
            <person name="Mortazavi A."/>
            <person name="Wong G."/>
            <person name="Sternberg P.W."/>
        </authorList>
    </citation>
    <scope>NUCLEOTIDE SEQUENCE [LARGE SCALE GENOMIC DNA]</scope>
    <source>
        <strain evidence="6">MT8872</strain>
    </source>
</reference>
<evidence type="ECO:0000256" key="2">
    <source>
        <dbReference type="ARBA" id="ARBA00022487"/>
    </source>
</evidence>
<dbReference type="PROSITE" id="PS00122">
    <property type="entry name" value="CARBOXYLESTERASE_B_1"/>
    <property type="match status" value="1"/>
</dbReference>
<dbReference type="Pfam" id="PF00135">
    <property type="entry name" value="COesterase"/>
    <property type="match status" value="1"/>
</dbReference>
<proteinExistence type="inferred from homology"/>
<feature type="domain" description="Carboxylesterase type B" evidence="5">
    <location>
        <begin position="31"/>
        <end position="539"/>
    </location>
</feature>
<evidence type="ECO:0000256" key="4">
    <source>
        <dbReference type="RuleBase" id="RU361235"/>
    </source>
</evidence>
<dbReference type="InterPro" id="IPR050309">
    <property type="entry name" value="Type-B_Carboxylest/Lipase"/>
</dbReference>
<keyword evidence="4" id="KW-0732">Signal</keyword>
<organism evidence="6 7">
    <name type="scientific">Panagrellus redivivus</name>
    <name type="common">Microworm</name>
    <dbReference type="NCBI Taxonomy" id="6233"/>
    <lineage>
        <taxon>Eukaryota</taxon>
        <taxon>Metazoa</taxon>
        <taxon>Ecdysozoa</taxon>
        <taxon>Nematoda</taxon>
        <taxon>Chromadorea</taxon>
        <taxon>Rhabditida</taxon>
        <taxon>Tylenchina</taxon>
        <taxon>Panagrolaimomorpha</taxon>
        <taxon>Panagrolaimoidea</taxon>
        <taxon>Panagrolaimidae</taxon>
        <taxon>Panagrellus</taxon>
    </lineage>
</organism>
<feature type="chain" id="PRO_5029037139" description="Carboxylic ester hydrolase" evidence="4">
    <location>
        <begin position="21"/>
        <end position="581"/>
    </location>
</feature>